<gene>
    <name evidence="1" type="ORF">TBRA_LOCUS8141</name>
</gene>
<evidence type="ECO:0000313" key="1">
    <source>
        <dbReference type="EMBL" id="CAB0036265.1"/>
    </source>
</evidence>
<evidence type="ECO:0000313" key="2">
    <source>
        <dbReference type="Proteomes" id="UP000479190"/>
    </source>
</evidence>
<dbReference type="AlphaFoldDB" id="A0A6H5IDZ0"/>
<accession>A0A6H5IDZ0</accession>
<sequence>MKYPLCSRSDMLARVMCNDILIHNDRCYDIFIAKLSNPFRYRPVLTPALSLSMTKKTMLITIPAVGAQLFEHGVRHIGVHVIVINVSYINIILTKYDEQIDIVSNQMLGNVGIRLTKIKTIDVLVTTHAEVCPNLSCFSQATSSKIISELGRASSGESTASCSLNDLSKTYTLVGSTTLSTRIHFSKTKTIRMSDQSEQAVYHTFCDARPRADRRLAQYSVRQFAPTAAASWPCLGSKLTGKGLPK</sequence>
<keyword evidence="2" id="KW-1185">Reference proteome</keyword>
<reference evidence="1 2" key="1">
    <citation type="submission" date="2020-02" db="EMBL/GenBank/DDBJ databases">
        <authorList>
            <person name="Ferguson B K."/>
        </authorList>
    </citation>
    <scope>NUCLEOTIDE SEQUENCE [LARGE SCALE GENOMIC DNA]</scope>
</reference>
<dbReference type="Proteomes" id="UP000479190">
    <property type="component" value="Unassembled WGS sequence"/>
</dbReference>
<dbReference type="EMBL" id="CADCXV010000813">
    <property type="protein sequence ID" value="CAB0036265.1"/>
    <property type="molecule type" value="Genomic_DNA"/>
</dbReference>
<name>A0A6H5IDZ0_9HYME</name>
<organism evidence="1 2">
    <name type="scientific">Trichogramma brassicae</name>
    <dbReference type="NCBI Taxonomy" id="86971"/>
    <lineage>
        <taxon>Eukaryota</taxon>
        <taxon>Metazoa</taxon>
        <taxon>Ecdysozoa</taxon>
        <taxon>Arthropoda</taxon>
        <taxon>Hexapoda</taxon>
        <taxon>Insecta</taxon>
        <taxon>Pterygota</taxon>
        <taxon>Neoptera</taxon>
        <taxon>Endopterygota</taxon>
        <taxon>Hymenoptera</taxon>
        <taxon>Apocrita</taxon>
        <taxon>Proctotrupomorpha</taxon>
        <taxon>Chalcidoidea</taxon>
        <taxon>Trichogrammatidae</taxon>
        <taxon>Trichogramma</taxon>
    </lineage>
</organism>
<protein>
    <submittedName>
        <fullName evidence="1">Uncharacterized protein</fullName>
    </submittedName>
</protein>
<proteinExistence type="predicted"/>